<dbReference type="AlphaFoldDB" id="A0A6A6K9J9"/>
<dbReference type="InterPro" id="IPR037497">
    <property type="entry name" value="PGR5"/>
</dbReference>
<dbReference type="EMBL" id="JAAGAX010000017">
    <property type="protein sequence ID" value="KAF2285540.1"/>
    <property type="molecule type" value="Genomic_DNA"/>
</dbReference>
<accession>A0A6A6K9J9</accession>
<dbReference type="PANTHER" id="PTHR35709:SF1">
    <property type="entry name" value="PROTEIN PROTON GRADIENT REGULATION 5, CHLOROPLASTIC"/>
    <property type="match status" value="1"/>
</dbReference>
<dbReference type="GO" id="GO:0009644">
    <property type="term" value="P:response to high light intensity"/>
    <property type="evidence" value="ECO:0007669"/>
    <property type="project" value="InterPro"/>
</dbReference>
<keyword evidence="2" id="KW-1185">Reference proteome</keyword>
<evidence type="ECO:0000313" key="1">
    <source>
        <dbReference type="EMBL" id="KAF2285540.1"/>
    </source>
</evidence>
<reference evidence="1 2" key="1">
    <citation type="journal article" date="2020" name="Mol. Plant">
        <title>The Chromosome-Based Rubber Tree Genome Provides New Insights into Spurge Genome Evolution and Rubber Biosynthesis.</title>
        <authorList>
            <person name="Liu J."/>
            <person name="Shi C."/>
            <person name="Shi C.C."/>
            <person name="Li W."/>
            <person name="Zhang Q.J."/>
            <person name="Zhang Y."/>
            <person name="Li K."/>
            <person name="Lu H.F."/>
            <person name="Shi C."/>
            <person name="Zhu S.T."/>
            <person name="Xiao Z.Y."/>
            <person name="Nan H."/>
            <person name="Yue Y."/>
            <person name="Zhu X.G."/>
            <person name="Wu Y."/>
            <person name="Hong X.N."/>
            <person name="Fan G.Y."/>
            <person name="Tong Y."/>
            <person name="Zhang D."/>
            <person name="Mao C.L."/>
            <person name="Liu Y.L."/>
            <person name="Hao S.J."/>
            <person name="Liu W.Q."/>
            <person name="Lv M.Q."/>
            <person name="Zhang H.B."/>
            <person name="Liu Y."/>
            <person name="Hu-Tang G.R."/>
            <person name="Wang J.P."/>
            <person name="Wang J.H."/>
            <person name="Sun Y.H."/>
            <person name="Ni S.B."/>
            <person name="Chen W.B."/>
            <person name="Zhang X.C."/>
            <person name="Jiao Y.N."/>
            <person name="Eichler E.E."/>
            <person name="Li G.H."/>
            <person name="Liu X."/>
            <person name="Gao L.Z."/>
        </authorList>
    </citation>
    <scope>NUCLEOTIDE SEQUENCE [LARGE SCALE GENOMIC DNA]</scope>
    <source>
        <strain evidence="2">cv. GT1</strain>
        <tissue evidence="1">Leaf</tissue>
    </source>
</reference>
<dbReference type="PANTHER" id="PTHR35709">
    <property type="entry name" value="PROTEIN PROTON GRADIENT REGULATION 5, CHLOROPLASTIC"/>
    <property type="match status" value="1"/>
</dbReference>
<dbReference type="Proteomes" id="UP000467840">
    <property type="component" value="Chromosome 3"/>
</dbReference>
<comment type="caution">
    <text evidence="1">The sequence shown here is derived from an EMBL/GenBank/DDBJ whole genome shotgun (WGS) entry which is preliminary data.</text>
</comment>
<dbReference type="GO" id="GO:0009055">
    <property type="term" value="F:electron transfer activity"/>
    <property type="evidence" value="ECO:0007669"/>
    <property type="project" value="TreeGrafter"/>
</dbReference>
<evidence type="ECO:0000313" key="2">
    <source>
        <dbReference type="Proteomes" id="UP000467840"/>
    </source>
</evidence>
<sequence length="119" mass="13226">MLNLQINPDSLTREQVITEVASLAEEAGSMVALGFFNLAIGFAKFRHFLRLYIVCATSLIGNGSFDRAREAMRIMDRSFAEIGRLVINEFCKSIGADSKQRQGLIRLAKKNGERLGFLA</sequence>
<name>A0A6A6K9J9_HEVBR</name>
<dbReference type="GO" id="GO:0009773">
    <property type="term" value="P:photosynthetic electron transport in photosystem I"/>
    <property type="evidence" value="ECO:0007669"/>
    <property type="project" value="InterPro"/>
</dbReference>
<gene>
    <name evidence="1" type="ORF">GH714_005389</name>
</gene>
<dbReference type="GO" id="GO:0009507">
    <property type="term" value="C:chloroplast"/>
    <property type="evidence" value="ECO:0007669"/>
    <property type="project" value="TreeGrafter"/>
</dbReference>
<organism evidence="1 2">
    <name type="scientific">Hevea brasiliensis</name>
    <name type="common">Para rubber tree</name>
    <name type="synonym">Siphonia brasiliensis</name>
    <dbReference type="NCBI Taxonomy" id="3981"/>
    <lineage>
        <taxon>Eukaryota</taxon>
        <taxon>Viridiplantae</taxon>
        <taxon>Streptophyta</taxon>
        <taxon>Embryophyta</taxon>
        <taxon>Tracheophyta</taxon>
        <taxon>Spermatophyta</taxon>
        <taxon>Magnoliopsida</taxon>
        <taxon>eudicotyledons</taxon>
        <taxon>Gunneridae</taxon>
        <taxon>Pentapetalae</taxon>
        <taxon>rosids</taxon>
        <taxon>fabids</taxon>
        <taxon>Malpighiales</taxon>
        <taxon>Euphorbiaceae</taxon>
        <taxon>Crotonoideae</taxon>
        <taxon>Micrandreae</taxon>
        <taxon>Hevea</taxon>
    </lineage>
</organism>
<protein>
    <submittedName>
        <fullName evidence="1">Uncharacterized protein</fullName>
    </submittedName>
</protein>
<proteinExistence type="predicted"/>